<protein>
    <recommendedName>
        <fullName evidence="1">Helix-turn-helix domain-containing protein</fullName>
    </recommendedName>
</protein>
<gene>
    <name evidence="2" type="ORF">SA2016_0995</name>
</gene>
<reference evidence="2 3" key="1">
    <citation type="submission" date="2016-02" db="EMBL/GenBank/DDBJ databases">
        <title>Complete genome of Sinomonas atrocyanea KCTC 3377.</title>
        <authorList>
            <person name="Kim K.M."/>
        </authorList>
    </citation>
    <scope>NUCLEOTIDE SEQUENCE [LARGE SCALE GENOMIC DNA]</scope>
    <source>
        <strain evidence="2 3">KCTC 3377</strain>
    </source>
</reference>
<dbReference type="KEGG" id="satk:SA2016_0995"/>
<dbReference type="Proteomes" id="UP000070134">
    <property type="component" value="Chromosome"/>
</dbReference>
<dbReference type="EMBL" id="CP014518">
    <property type="protein sequence ID" value="AMM31680.1"/>
    <property type="molecule type" value="Genomic_DNA"/>
</dbReference>
<dbReference type="Pfam" id="PF12728">
    <property type="entry name" value="HTH_17"/>
    <property type="match status" value="1"/>
</dbReference>
<name>A0A126ZWX8_9MICC</name>
<dbReference type="InterPro" id="IPR041657">
    <property type="entry name" value="HTH_17"/>
</dbReference>
<proteinExistence type="predicted"/>
<keyword evidence="3" id="KW-1185">Reference proteome</keyword>
<dbReference type="RefSeq" id="WP_066496007.1">
    <property type="nucleotide sequence ID" value="NZ_BJMO01000043.1"/>
</dbReference>
<evidence type="ECO:0000259" key="1">
    <source>
        <dbReference type="Pfam" id="PF12728"/>
    </source>
</evidence>
<evidence type="ECO:0000313" key="2">
    <source>
        <dbReference type="EMBL" id="AMM31680.1"/>
    </source>
</evidence>
<dbReference type="AlphaFoldDB" id="A0A126ZWX8"/>
<feature type="domain" description="Helix-turn-helix" evidence="1">
    <location>
        <begin position="5"/>
        <end position="54"/>
    </location>
</feature>
<accession>A0A126ZWX8</accession>
<organism evidence="2 3">
    <name type="scientific">Sinomonas atrocyanea</name>
    <dbReference type="NCBI Taxonomy" id="37927"/>
    <lineage>
        <taxon>Bacteria</taxon>
        <taxon>Bacillati</taxon>
        <taxon>Actinomycetota</taxon>
        <taxon>Actinomycetes</taxon>
        <taxon>Micrococcales</taxon>
        <taxon>Micrococcaceae</taxon>
        <taxon>Sinomonas</taxon>
    </lineage>
</organism>
<dbReference type="STRING" id="37927.SA2016_0995"/>
<evidence type="ECO:0000313" key="3">
    <source>
        <dbReference type="Proteomes" id="UP000070134"/>
    </source>
</evidence>
<dbReference type="OrthoDB" id="4330189at2"/>
<sequence length="59" mass="6567">MPEQYLTTEQVATWLQIAPKTVWNRRSPGLGPPALKTYGHVRYARANVEARIASTAEVA</sequence>